<feature type="domain" description="AB hydrolase-1" evidence="2">
    <location>
        <begin position="18"/>
        <end position="296"/>
    </location>
</feature>
<dbReference type="PANTHER" id="PTHR43329">
    <property type="entry name" value="EPOXIDE HYDROLASE"/>
    <property type="match status" value="1"/>
</dbReference>
<dbReference type="InterPro" id="IPR029058">
    <property type="entry name" value="AB_hydrolase_fold"/>
</dbReference>
<dbReference type="Proteomes" id="UP001059836">
    <property type="component" value="Chromosome"/>
</dbReference>
<dbReference type="SUPFAM" id="SSF53474">
    <property type="entry name" value="alpha/beta-Hydrolases"/>
    <property type="match status" value="1"/>
</dbReference>
<dbReference type="GO" id="GO:0016787">
    <property type="term" value="F:hydrolase activity"/>
    <property type="evidence" value="ECO:0007669"/>
    <property type="project" value="UniProtKB-KW"/>
</dbReference>
<evidence type="ECO:0000313" key="3">
    <source>
        <dbReference type="EMBL" id="QHN37297.1"/>
    </source>
</evidence>
<name>A0ABX6IMX7_9ACTN</name>
<dbReference type="Pfam" id="PF00561">
    <property type="entry name" value="Abhydrolase_1"/>
    <property type="match status" value="1"/>
</dbReference>
<evidence type="ECO:0000259" key="2">
    <source>
        <dbReference type="Pfam" id="PF00561"/>
    </source>
</evidence>
<accession>A0ABX6IMX7</accession>
<dbReference type="InterPro" id="IPR000639">
    <property type="entry name" value="Epox_hydrolase-like"/>
</dbReference>
<dbReference type="EMBL" id="CP045809">
    <property type="protein sequence ID" value="QHN37297.1"/>
    <property type="molecule type" value="Genomic_DNA"/>
</dbReference>
<reference evidence="3" key="1">
    <citation type="journal article" date="2021" name="Nat. Microbiol.">
        <title>Cocultivation of an ultrasmall environmental parasitic bacterium with lytic ability against bacteria associated with wastewater foams.</title>
        <authorList>
            <person name="Batinovic S."/>
            <person name="Rose J.J.A."/>
            <person name="Ratcliffe J."/>
            <person name="Seviour R.J."/>
            <person name="Petrovski S."/>
        </authorList>
    </citation>
    <scope>NUCLEOTIDE SEQUENCE</scope>
    <source>
        <strain evidence="3">CON9</strain>
    </source>
</reference>
<dbReference type="PRINTS" id="PR00412">
    <property type="entry name" value="EPOXHYDRLASE"/>
</dbReference>
<organism evidence="3 4">
    <name type="scientific">Gordonia pseudamarae</name>
    <dbReference type="NCBI Taxonomy" id="2831662"/>
    <lineage>
        <taxon>Bacteria</taxon>
        <taxon>Bacillati</taxon>
        <taxon>Actinomycetota</taxon>
        <taxon>Actinomycetes</taxon>
        <taxon>Mycobacteriales</taxon>
        <taxon>Gordoniaceae</taxon>
        <taxon>Gordonia</taxon>
    </lineage>
</organism>
<protein>
    <submittedName>
        <fullName evidence="3">Alpha/beta fold hydrolase</fullName>
    </submittedName>
</protein>
<dbReference type="Gene3D" id="3.40.50.1820">
    <property type="entry name" value="alpha/beta hydrolase"/>
    <property type="match status" value="1"/>
</dbReference>
<sequence length="323" mass="35773">MVVVNGIDLHIAECGDGPLVVLLHGFPEAWHSWRHQIPALAAAGYHVVAPDLRGYGRSAAPERIEEFTIFDLVGDVIGLVDVLGYGEVIVMGHDWGAAVAWGSALLRPDLVRAVVGLSVPPNSSLLPIRRLELPPIEQYRRDRGDYFYMVMFQEPGMAEQFLGVDVDAGLRATFVSASTRAQVGTDLTDDAEITDGAFALPDWLPADDFARYVETFTDNGFRGPLNWYRNIDRNWRLLAPWDGATIDQPSLYVVGEYDNVHEFFEVPKTLDELRSVAPGARDLVVIPDCSHWTQQEQPEAVTSALLAFLSGVEQEITINKEKS</sequence>
<evidence type="ECO:0000256" key="1">
    <source>
        <dbReference type="ARBA" id="ARBA00022801"/>
    </source>
</evidence>
<proteinExistence type="predicted"/>
<evidence type="ECO:0000313" key="4">
    <source>
        <dbReference type="Proteomes" id="UP001059836"/>
    </source>
</evidence>
<keyword evidence="4" id="KW-1185">Reference proteome</keyword>
<dbReference type="InterPro" id="IPR000073">
    <property type="entry name" value="AB_hydrolase_1"/>
</dbReference>
<keyword evidence="1 3" id="KW-0378">Hydrolase</keyword>
<gene>
    <name evidence="3" type="ORF">GII31_03150</name>
</gene>